<organism evidence="6">
    <name type="scientific">Amorphochlora amoebiformis</name>
    <dbReference type="NCBI Taxonomy" id="1561963"/>
    <lineage>
        <taxon>Eukaryota</taxon>
        <taxon>Sar</taxon>
        <taxon>Rhizaria</taxon>
        <taxon>Cercozoa</taxon>
        <taxon>Chlorarachniophyceae</taxon>
        <taxon>Amorphochlora</taxon>
    </lineage>
</organism>
<feature type="domain" description="Thioredoxin" evidence="5">
    <location>
        <begin position="36"/>
        <end position="169"/>
    </location>
</feature>
<dbReference type="EMBL" id="HBEM01033709">
    <property type="protein sequence ID" value="CAD8464034.1"/>
    <property type="molecule type" value="Transcribed_RNA"/>
</dbReference>
<sequence length="413" mass="44140">MAMRNAFLLSAAALAAYVLLSTSLVPSNSMVGGSWWKFGRNGPGSGGAGGATAGSHVVEVQSEEHFVSIIKSNATKDTVIVDFYGNNCPYCVQIAPFYEQLATELKDYATFLKINVQTQPRLAKGIEGLPTFLFICRGESLGVLPGADQNLLVQVTTEAIKKCTEAASQPKVELNELCPATEKFENNVNFYGGNIKEAVTRVPDKESCCGVCAIVPECKGFTYLPDGGQDGGLCYPKQSVTNKVKADPTLGYVSGQVSDAQREEVVAAINEKYAAGGGEQKGSATGRRSRINRPDPKADLPAATCQFESNVDYTGQDLSMGSLKRKDKQDCCNYCAANPDCGGFTFMEDPDGKDFGWCFMKSSNVGRREADPRMRLTSGVVITIQEGDDVGTGPSEASSAYADASRERMAMAV</sequence>
<feature type="chain" id="PRO_5031287501" description="Thioredoxin domain-containing protein" evidence="4">
    <location>
        <begin position="24"/>
        <end position="413"/>
    </location>
</feature>
<dbReference type="InterPro" id="IPR017937">
    <property type="entry name" value="Thioredoxin_CS"/>
</dbReference>
<dbReference type="SMART" id="SM00223">
    <property type="entry name" value="APPLE"/>
    <property type="match status" value="2"/>
</dbReference>
<dbReference type="SUPFAM" id="SSF52833">
    <property type="entry name" value="Thioredoxin-like"/>
    <property type="match status" value="1"/>
</dbReference>
<dbReference type="InterPro" id="IPR000177">
    <property type="entry name" value="Apple"/>
</dbReference>
<accession>A0A7S0DSH3</accession>
<dbReference type="Pfam" id="PF14295">
    <property type="entry name" value="PAN_4"/>
    <property type="match status" value="2"/>
</dbReference>
<dbReference type="InterPro" id="IPR003609">
    <property type="entry name" value="Pan_app"/>
</dbReference>
<dbReference type="GO" id="GO:0006508">
    <property type="term" value="P:proteolysis"/>
    <property type="evidence" value="ECO:0007669"/>
    <property type="project" value="InterPro"/>
</dbReference>
<keyword evidence="2" id="KW-1015">Disulfide bond</keyword>
<feature type="signal peptide" evidence="4">
    <location>
        <begin position="1"/>
        <end position="23"/>
    </location>
</feature>
<dbReference type="Pfam" id="PF00085">
    <property type="entry name" value="Thioredoxin"/>
    <property type="match status" value="1"/>
</dbReference>
<reference evidence="6" key="1">
    <citation type="submission" date="2021-01" db="EMBL/GenBank/DDBJ databases">
        <authorList>
            <person name="Corre E."/>
            <person name="Pelletier E."/>
            <person name="Niang G."/>
            <person name="Scheremetjew M."/>
            <person name="Finn R."/>
            <person name="Kale V."/>
            <person name="Holt S."/>
            <person name="Cochrane G."/>
            <person name="Meng A."/>
            <person name="Brown T."/>
            <person name="Cohen L."/>
        </authorList>
    </citation>
    <scope>NUCLEOTIDE SEQUENCE</scope>
    <source>
        <strain evidence="6">CCMP2058</strain>
    </source>
</reference>
<evidence type="ECO:0000256" key="3">
    <source>
        <dbReference type="SAM" id="MobiDB-lite"/>
    </source>
</evidence>
<feature type="region of interest" description="Disordered" evidence="3">
    <location>
        <begin position="277"/>
        <end position="299"/>
    </location>
</feature>
<dbReference type="PROSITE" id="PS00194">
    <property type="entry name" value="THIOREDOXIN_1"/>
    <property type="match status" value="1"/>
</dbReference>
<dbReference type="InterPro" id="IPR013766">
    <property type="entry name" value="Thioredoxin_domain"/>
</dbReference>
<dbReference type="Gene3D" id="3.50.4.10">
    <property type="entry name" value="Hepatocyte Growth Factor"/>
    <property type="match status" value="2"/>
</dbReference>
<dbReference type="CDD" id="cd02947">
    <property type="entry name" value="TRX_family"/>
    <property type="match status" value="1"/>
</dbReference>
<name>A0A7S0DSH3_9EUKA</name>
<gene>
    <name evidence="6" type="ORF">LAMO00422_LOCUS23000</name>
</gene>
<dbReference type="Gene3D" id="3.40.30.10">
    <property type="entry name" value="Glutaredoxin"/>
    <property type="match status" value="1"/>
</dbReference>
<evidence type="ECO:0000256" key="2">
    <source>
        <dbReference type="ARBA" id="ARBA00023157"/>
    </source>
</evidence>
<protein>
    <recommendedName>
        <fullName evidence="5">Thioredoxin domain-containing protein</fullName>
    </recommendedName>
</protein>
<evidence type="ECO:0000256" key="4">
    <source>
        <dbReference type="SAM" id="SignalP"/>
    </source>
</evidence>
<evidence type="ECO:0000313" key="6">
    <source>
        <dbReference type="EMBL" id="CAD8464034.1"/>
    </source>
</evidence>
<dbReference type="GO" id="GO:0005576">
    <property type="term" value="C:extracellular region"/>
    <property type="evidence" value="ECO:0007669"/>
    <property type="project" value="InterPro"/>
</dbReference>
<dbReference type="AlphaFoldDB" id="A0A7S0DSH3"/>
<dbReference type="PANTHER" id="PTHR46115">
    <property type="entry name" value="THIOREDOXIN-LIKE PROTEIN 1"/>
    <property type="match status" value="1"/>
</dbReference>
<keyword evidence="1" id="KW-0677">Repeat</keyword>
<keyword evidence="4" id="KW-0732">Signal</keyword>
<evidence type="ECO:0000259" key="5">
    <source>
        <dbReference type="PROSITE" id="PS51352"/>
    </source>
</evidence>
<proteinExistence type="predicted"/>
<evidence type="ECO:0000256" key="1">
    <source>
        <dbReference type="ARBA" id="ARBA00022737"/>
    </source>
</evidence>
<dbReference type="InterPro" id="IPR036249">
    <property type="entry name" value="Thioredoxin-like_sf"/>
</dbReference>
<dbReference type="PROSITE" id="PS51352">
    <property type="entry name" value="THIOREDOXIN_2"/>
    <property type="match status" value="1"/>
</dbReference>